<keyword evidence="8 17" id="KW-0812">Transmembrane</keyword>
<dbReference type="EMBL" id="BAABJH010000006">
    <property type="protein sequence ID" value="GAA4898989.1"/>
    <property type="molecule type" value="Genomic_DNA"/>
</dbReference>
<dbReference type="RefSeq" id="WP_345274511.1">
    <property type="nucleotide sequence ID" value="NZ_BAABJH010000006.1"/>
</dbReference>
<keyword evidence="11" id="KW-0067">ATP-binding</keyword>
<dbReference type="Pfam" id="PF02706">
    <property type="entry name" value="Wzz"/>
    <property type="match status" value="1"/>
</dbReference>
<dbReference type="GO" id="GO:0016301">
    <property type="term" value="F:kinase activity"/>
    <property type="evidence" value="ECO:0007669"/>
    <property type="project" value="UniProtKB-KW"/>
</dbReference>
<accession>A0ABP9FJ22</accession>
<dbReference type="EC" id="2.7.10.2" evidence="4"/>
<evidence type="ECO:0000256" key="15">
    <source>
        <dbReference type="ARBA" id="ARBA00051245"/>
    </source>
</evidence>
<evidence type="ECO:0000256" key="14">
    <source>
        <dbReference type="ARBA" id="ARBA00023137"/>
    </source>
</evidence>
<dbReference type="InterPro" id="IPR032807">
    <property type="entry name" value="GNVR"/>
</dbReference>
<evidence type="ECO:0000313" key="21">
    <source>
        <dbReference type="EMBL" id="GAA4898989.1"/>
    </source>
</evidence>
<evidence type="ECO:0000256" key="7">
    <source>
        <dbReference type="ARBA" id="ARBA00022679"/>
    </source>
</evidence>
<dbReference type="SUPFAM" id="SSF52540">
    <property type="entry name" value="P-loop containing nucleoside triphosphate hydrolases"/>
    <property type="match status" value="1"/>
</dbReference>
<keyword evidence="12 17" id="KW-1133">Transmembrane helix</keyword>
<dbReference type="Proteomes" id="UP001500433">
    <property type="component" value="Unassembled WGS sequence"/>
</dbReference>
<dbReference type="Gene3D" id="3.40.50.300">
    <property type="entry name" value="P-loop containing nucleotide triphosphate hydrolases"/>
    <property type="match status" value="1"/>
</dbReference>
<comment type="similarity">
    <text evidence="2">Belongs to the CpsD/CapB family.</text>
</comment>
<comment type="catalytic activity">
    <reaction evidence="15">
        <text>L-tyrosyl-[protein] + ATP = O-phospho-L-tyrosyl-[protein] + ADP + H(+)</text>
        <dbReference type="Rhea" id="RHEA:10596"/>
        <dbReference type="Rhea" id="RHEA-COMP:10136"/>
        <dbReference type="Rhea" id="RHEA-COMP:20101"/>
        <dbReference type="ChEBI" id="CHEBI:15378"/>
        <dbReference type="ChEBI" id="CHEBI:30616"/>
        <dbReference type="ChEBI" id="CHEBI:46858"/>
        <dbReference type="ChEBI" id="CHEBI:61978"/>
        <dbReference type="ChEBI" id="CHEBI:456216"/>
        <dbReference type="EC" id="2.7.10.2"/>
    </reaction>
</comment>
<keyword evidence="5" id="KW-1003">Cell membrane</keyword>
<dbReference type="PANTHER" id="PTHR32309:SF13">
    <property type="entry name" value="FERRIC ENTEROBACTIN TRANSPORT PROTEIN FEPE"/>
    <property type="match status" value="1"/>
</dbReference>
<evidence type="ECO:0000256" key="11">
    <source>
        <dbReference type="ARBA" id="ARBA00022840"/>
    </source>
</evidence>
<dbReference type="InterPro" id="IPR027417">
    <property type="entry name" value="P-loop_NTPase"/>
</dbReference>
<comment type="similarity">
    <text evidence="3">Belongs to the etk/wzc family.</text>
</comment>
<keyword evidence="7" id="KW-0808">Transferase</keyword>
<evidence type="ECO:0000256" key="8">
    <source>
        <dbReference type="ARBA" id="ARBA00022692"/>
    </source>
</evidence>
<protein>
    <recommendedName>
        <fullName evidence="4">non-specific protein-tyrosine kinase</fullName>
        <ecNumber evidence="4">2.7.10.2</ecNumber>
    </recommendedName>
</protein>
<feature type="domain" description="AAA" evidence="19">
    <location>
        <begin position="603"/>
        <end position="731"/>
    </location>
</feature>
<dbReference type="Pfam" id="PF13807">
    <property type="entry name" value="GNVR"/>
    <property type="match status" value="1"/>
</dbReference>
<keyword evidence="9" id="KW-0547">Nucleotide-binding</keyword>
<keyword evidence="13 17" id="KW-0472">Membrane</keyword>
<gene>
    <name evidence="21" type="ORF">GCM10023311_25210</name>
</gene>
<evidence type="ECO:0000313" key="22">
    <source>
        <dbReference type="Proteomes" id="UP001500433"/>
    </source>
</evidence>
<evidence type="ECO:0000256" key="2">
    <source>
        <dbReference type="ARBA" id="ARBA00007316"/>
    </source>
</evidence>
<dbReference type="InterPro" id="IPR050445">
    <property type="entry name" value="Bact_polysacc_biosynth/exp"/>
</dbReference>
<proteinExistence type="inferred from homology"/>
<evidence type="ECO:0000256" key="3">
    <source>
        <dbReference type="ARBA" id="ARBA00008883"/>
    </source>
</evidence>
<reference evidence="22" key="1">
    <citation type="journal article" date="2019" name="Int. J. Syst. Evol. Microbiol.">
        <title>The Global Catalogue of Microorganisms (GCM) 10K type strain sequencing project: providing services to taxonomists for standard genome sequencing and annotation.</title>
        <authorList>
            <consortium name="The Broad Institute Genomics Platform"/>
            <consortium name="The Broad Institute Genome Sequencing Center for Infectious Disease"/>
            <person name="Wu L."/>
            <person name="Ma J."/>
        </authorList>
    </citation>
    <scope>NUCLEOTIDE SEQUENCE [LARGE SCALE GENOMIC DNA]</scope>
    <source>
        <strain evidence="22">JCM 18274</strain>
    </source>
</reference>
<feature type="transmembrane region" description="Helical" evidence="17">
    <location>
        <begin position="32"/>
        <end position="50"/>
    </location>
</feature>
<evidence type="ECO:0000256" key="16">
    <source>
        <dbReference type="SAM" id="Coils"/>
    </source>
</evidence>
<feature type="coiled-coil region" evidence="16">
    <location>
        <begin position="397"/>
        <end position="432"/>
    </location>
</feature>
<evidence type="ECO:0000259" key="18">
    <source>
        <dbReference type="Pfam" id="PF02706"/>
    </source>
</evidence>
<evidence type="ECO:0000259" key="19">
    <source>
        <dbReference type="Pfam" id="PF13614"/>
    </source>
</evidence>
<feature type="transmembrane region" description="Helical" evidence="17">
    <location>
        <begin position="504"/>
        <end position="523"/>
    </location>
</feature>
<keyword evidence="10 21" id="KW-0418">Kinase</keyword>
<feature type="domain" description="Tyrosine-protein kinase G-rich" evidence="20">
    <location>
        <begin position="454"/>
        <end position="525"/>
    </location>
</feature>
<dbReference type="CDD" id="cd05387">
    <property type="entry name" value="BY-kinase"/>
    <property type="match status" value="1"/>
</dbReference>
<keyword evidence="16" id="KW-0175">Coiled coil</keyword>
<evidence type="ECO:0000256" key="10">
    <source>
        <dbReference type="ARBA" id="ARBA00022777"/>
    </source>
</evidence>
<evidence type="ECO:0000256" key="13">
    <source>
        <dbReference type="ARBA" id="ARBA00023136"/>
    </source>
</evidence>
<evidence type="ECO:0000256" key="5">
    <source>
        <dbReference type="ARBA" id="ARBA00022475"/>
    </source>
</evidence>
<keyword evidence="22" id="KW-1185">Reference proteome</keyword>
<evidence type="ECO:0000256" key="17">
    <source>
        <dbReference type="SAM" id="Phobius"/>
    </source>
</evidence>
<dbReference type="NCBIfam" id="TIGR01007">
    <property type="entry name" value="eps_fam"/>
    <property type="match status" value="1"/>
</dbReference>
<dbReference type="PANTHER" id="PTHR32309">
    <property type="entry name" value="TYROSINE-PROTEIN KINASE"/>
    <property type="match status" value="1"/>
</dbReference>
<evidence type="ECO:0000259" key="20">
    <source>
        <dbReference type="Pfam" id="PF13807"/>
    </source>
</evidence>
<keyword evidence="14" id="KW-0829">Tyrosine-protein kinase</keyword>
<comment type="caution">
    <text evidence="21">The sequence shown here is derived from an EMBL/GenBank/DDBJ whole genome shotgun (WGS) entry which is preliminary data.</text>
</comment>
<evidence type="ECO:0000256" key="9">
    <source>
        <dbReference type="ARBA" id="ARBA00022741"/>
    </source>
</evidence>
<organism evidence="21 22">
    <name type="scientific">Flaviramulus aquimarinus</name>
    <dbReference type="NCBI Taxonomy" id="1170456"/>
    <lineage>
        <taxon>Bacteria</taxon>
        <taxon>Pseudomonadati</taxon>
        <taxon>Bacteroidota</taxon>
        <taxon>Flavobacteriia</taxon>
        <taxon>Flavobacteriales</taxon>
        <taxon>Flavobacteriaceae</taxon>
        <taxon>Flaviramulus</taxon>
    </lineage>
</organism>
<dbReference type="InterPro" id="IPR003856">
    <property type="entry name" value="LPS_length_determ_N"/>
</dbReference>
<evidence type="ECO:0000256" key="6">
    <source>
        <dbReference type="ARBA" id="ARBA00022519"/>
    </source>
</evidence>
<dbReference type="Pfam" id="PF13614">
    <property type="entry name" value="AAA_31"/>
    <property type="match status" value="1"/>
</dbReference>
<name>A0ABP9FJ22_9FLAO</name>
<evidence type="ECO:0000256" key="12">
    <source>
        <dbReference type="ARBA" id="ARBA00022989"/>
    </source>
</evidence>
<evidence type="ECO:0000256" key="1">
    <source>
        <dbReference type="ARBA" id="ARBA00004429"/>
    </source>
</evidence>
<sequence>MGKSIKTKNNINKSQQEEFDLKKTLLPYFRNWKWFVLSCIVFIILAYFNLRYATPEYNAYAKIMLVNNDGVANPAENILNDIGQISNVEAKAIEDEIEVLKSRKLMTGVVERLDLNIQFFAKGRIYDSQFFPNDKAPIKVNFIASDSIINKSKFTFSLLVTSDTTFDFIHTPVGALEPTTEHMLFGKNVSTPIGDIVITPNFRNASFLKDQLLYVNIKSIETLAEKYRNKILISSAGEFSKVINLSLDDPSVTRAKAILNTLVDEYNRISIDEKSMKSNNTADFINKRINLIATDLSKVDDEIEQFKTGNKLTNITSESDLYLSTNAATEEKLAQSRTELSMINYMKNQVGDNSFDRIPSNVGLSDASVNSMATKYNELLDNRDRLLKSSNEKNPIIVNLDQQINNLKDGLRQTLNNSAKTATLRINSLENQSAKISSKIFAVPGQVRKSRDIEREQGIKESLYLYLLQKREEATIALISTSPNAKIIDAAHSEGMQVAPKVSITYIAAVMIGLCIPFVFFYVRDLLDNKIHNKEDLEELIKDITVLGEIPRISGNDKSVIERNDRSVLSESFRIIRTNFDYIRRRKGVEKYNNVVFVTSTINGEGKSFFSLNMALTLANTGKKVLLVGADVRNPQIYSAINGKKAKGNSKIGLTEYLADNSVLLENTINKYDINNIGMDILLSGKVPPNPAELLMNSRVKDLFDRVSELYDYVVVDTAPSMLVTDTLLISEYAGHTIYLTRADHTENKILNFAQELHSENKLNGMMLVVNDVNQSNFGYGAKYGYYGAPEKKGFFRRKKAKA</sequence>
<dbReference type="InterPro" id="IPR025669">
    <property type="entry name" value="AAA_dom"/>
</dbReference>
<evidence type="ECO:0000256" key="4">
    <source>
        <dbReference type="ARBA" id="ARBA00011903"/>
    </source>
</evidence>
<feature type="domain" description="Polysaccharide chain length determinant N-terminal" evidence="18">
    <location>
        <begin position="17"/>
        <end position="111"/>
    </location>
</feature>
<comment type="subcellular location">
    <subcellularLocation>
        <location evidence="1">Cell inner membrane</location>
        <topology evidence="1">Multi-pass membrane protein</topology>
    </subcellularLocation>
</comment>
<dbReference type="InterPro" id="IPR005702">
    <property type="entry name" value="Wzc-like_C"/>
</dbReference>
<keyword evidence="6" id="KW-0997">Cell inner membrane</keyword>